<dbReference type="RefSeq" id="WP_068839661.1">
    <property type="nucleotide sequence ID" value="NZ_BMXC01000001.1"/>
</dbReference>
<evidence type="ECO:0000313" key="3">
    <source>
        <dbReference type="Proteomes" id="UP000182491"/>
    </source>
</evidence>
<feature type="transmembrane region" description="Helical" evidence="1">
    <location>
        <begin position="59"/>
        <end position="76"/>
    </location>
</feature>
<reference evidence="3" key="1">
    <citation type="submission" date="2016-10" db="EMBL/GenBank/DDBJ databases">
        <authorList>
            <person name="Varghese N."/>
        </authorList>
    </citation>
    <scope>NUCLEOTIDE SEQUENCE [LARGE SCALE GENOMIC DNA]</scope>
    <source>
        <strain evidence="3">DSM 18820</strain>
    </source>
</reference>
<dbReference type="AlphaFoldDB" id="A0A1I7G3Y8"/>
<proteinExistence type="predicted"/>
<dbReference type="Pfam" id="PF04307">
    <property type="entry name" value="YdjM"/>
    <property type="match status" value="1"/>
</dbReference>
<keyword evidence="1" id="KW-0812">Transmembrane</keyword>
<dbReference type="InterPro" id="IPR007404">
    <property type="entry name" value="YdjM-like"/>
</dbReference>
<keyword evidence="1" id="KW-1133">Transmembrane helix</keyword>
<feature type="transmembrane region" description="Helical" evidence="1">
    <location>
        <begin position="88"/>
        <end position="105"/>
    </location>
</feature>
<evidence type="ECO:0000256" key="1">
    <source>
        <dbReference type="SAM" id="Phobius"/>
    </source>
</evidence>
<dbReference type="PANTHER" id="PTHR40031:SF1">
    <property type="entry name" value="MEMBRANE-BOUND METAL-DEPENDENT HYDROLASE"/>
    <property type="match status" value="1"/>
</dbReference>
<protein>
    <submittedName>
        <fullName evidence="2">Inner membrane protein</fullName>
    </submittedName>
</protein>
<dbReference type="Proteomes" id="UP000182491">
    <property type="component" value="Unassembled WGS sequence"/>
</dbReference>
<dbReference type="InterPro" id="IPR053170">
    <property type="entry name" value="Transcription_regulator"/>
</dbReference>
<sequence length="339" mass="38810">MDSLTQIVLGAAVGDAVAGRKLGNKAMVWGAIAGTIPDLDVLLNPWLDTVQQLTFHRSLTHSLLFAVLVSPVLGWLLKRWYRAKPATLADWTLLFFLGFTTHALLDSCTTWGTQLFWPFSTYGVAFYNIFVVDPLYTVPFLGFSLAAAFHSRYNPKRRYLNYAGLAISTAYLFWSFVAKSIADEVFTDAMERQGIVYTSYISKPTPMNTLFWSVTAKDSLGFHNGFYSLLDKDEQVDYTYEQQHKELLTAYRGHPKLERLMELTKGYYTVEKAADKGILINDLRFGKFDNWRDGGGSYVFVYKVWQNPQGELEFEEINNRPKIDKAYLLAYWRRITGHK</sequence>
<accession>A0A1I7G3Y8</accession>
<feature type="transmembrane region" description="Helical" evidence="1">
    <location>
        <begin position="159"/>
        <end position="177"/>
    </location>
</feature>
<name>A0A1I7G3Y8_9BACT</name>
<feature type="transmembrane region" description="Helical" evidence="1">
    <location>
        <begin position="125"/>
        <end position="147"/>
    </location>
</feature>
<dbReference type="EMBL" id="FPCA01000001">
    <property type="protein sequence ID" value="SFU43195.1"/>
    <property type="molecule type" value="Genomic_DNA"/>
</dbReference>
<keyword evidence="1" id="KW-0472">Membrane</keyword>
<evidence type="ECO:0000313" key="2">
    <source>
        <dbReference type="EMBL" id="SFU43195.1"/>
    </source>
</evidence>
<dbReference type="PANTHER" id="PTHR40031">
    <property type="entry name" value="HYPOTHETICAL MEMBRANE SPANNING PROTEIN"/>
    <property type="match status" value="1"/>
</dbReference>
<dbReference type="STRING" id="388950.GCA_001611675_03836"/>
<organism evidence="2 3">
    <name type="scientific">Pontibacter akesuensis</name>
    <dbReference type="NCBI Taxonomy" id="388950"/>
    <lineage>
        <taxon>Bacteria</taxon>
        <taxon>Pseudomonadati</taxon>
        <taxon>Bacteroidota</taxon>
        <taxon>Cytophagia</taxon>
        <taxon>Cytophagales</taxon>
        <taxon>Hymenobacteraceae</taxon>
        <taxon>Pontibacter</taxon>
    </lineage>
</organism>
<dbReference type="OrthoDB" id="9781927at2"/>
<gene>
    <name evidence="2" type="ORF">SAMN04487941_0701</name>
</gene>
<keyword evidence="3" id="KW-1185">Reference proteome</keyword>